<feature type="compositionally biased region" description="Basic residues" evidence="2">
    <location>
        <begin position="295"/>
        <end position="310"/>
    </location>
</feature>
<feature type="domain" description="RRM" evidence="3">
    <location>
        <begin position="142"/>
        <end position="213"/>
    </location>
</feature>
<feature type="compositionally biased region" description="Basic and acidic residues" evidence="2">
    <location>
        <begin position="336"/>
        <end position="361"/>
    </location>
</feature>
<dbReference type="Proteomes" id="UP000000759">
    <property type="component" value="Chromosome 14"/>
</dbReference>
<dbReference type="AlphaFoldDB" id="B7G4Q6"/>
<dbReference type="GeneID" id="7202727"/>
<dbReference type="OMA" id="NITHFPH"/>
<dbReference type="CDD" id="cd00590">
    <property type="entry name" value="RRM_SF"/>
    <property type="match status" value="1"/>
</dbReference>
<evidence type="ECO:0000256" key="1">
    <source>
        <dbReference type="PROSITE-ProRule" id="PRU00176"/>
    </source>
</evidence>
<protein>
    <recommendedName>
        <fullName evidence="3">RRM domain-containing protein</fullName>
    </recommendedName>
</protein>
<dbReference type="InterPro" id="IPR012677">
    <property type="entry name" value="Nucleotide-bd_a/b_plait_sf"/>
</dbReference>
<reference evidence="5" key="2">
    <citation type="submission" date="2008-08" db="EMBL/GenBank/DDBJ databases">
        <authorList>
            <consortium name="Diatom Consortium"/>
            <person name="Grigoriev I."/>
            <person name="Grimwood J."/>
            <person name="Kuo A."/>
            <person name="Otillar R.P."/>
            <person name="Salamov A."/>
            <person name="Detter J.C."/>
            <person name="Lindquist E."/>
            <person name="Shapiro H."/>
            <person name="Lucas S."/>
            <person name="Glavina del Rio T."/>
            <person name="Pitluck S."/>
            <person name="Rokhsar D."/>
            <person name="Bowler C."/>
        </authorList>
    </citation>
    <scope>GENOME REANNOTATION</scope>
    <source>
        <strain evidence="5">CCAP 1055/1</strain>
    </source>
</reference>
<organism evidence="4 5">
    <name type="scientific">Phaeodactylum tricornutum (strain CCAP 1055/1)</name>
    <dbReference type="NCBI Taxonomy" id="556484"/>
    <lineage>
        <taxon>Eukaryota</taxon>
        <taxon>Sar</taxon>
        <taxon>Stramenopiles</taxon>
        <taxon>Ochrophyta</taxon>
        <taxon>Bacillariophyta</taxon>
        <taxon>Bacillariophyceae</taxon>
        <taxon>Bacillariophycidae</taxon>
        <taxon>Naviculales</taxon>
        <taxon>Phaeodactylaceae</taxon>
        <taxon>Phaeodactylum</taxon>
    </lineage>
</organism>
<feature type="compositionally biased region" description="Basic and acidic residues" evidence="2">
    <location>
        <begin position="258"/>
        <end position="289"/>
    </location>
</feature>
<name>B7G4Q6_PHATC</name>
<dbReference type="SMR" id="B7G4Q6"/>
<feature type="compositionally biased region" description="Basic and acidic residues" evidence="2">
    <location>
        <begin position="316"/>
        <end position="325"/>
    </location>
</feature>
<dbReference type="PANTHER" id="PTHR23295">
    <property type="entry name" value="NUCLEAR RECEPTOR COACTIVATOR 5-RELATED"/>
    <property type="match status" value="1"/>
</dbReference>
<proteinExistence type="predicted"/>
<evidence type="ECO:0000313" key="5">
    <source>
        <dbReference type="Proteomes" id="UP000000759"/>
    </source>
</evidence>
<dbReference type="PROSITE" id="PS50102">
    <property type="entry name" value="RRM"/>
    <property type="match status" value="2"/>
</dbReference>
<dbReference type="CDD" id="cd12233">
    <property type="entry name" value="RRM_Srp1p_AtRSp31_like"/>
    <property type="match status" value="1"/>
</dbReference>
<dbReference type="PANTHER" id="PTHR23295:SF6">
    <property type="entry name" value="NEOSIN, ISOFORM A"/>
    <property type="match status" value="1"/>
</dbReference>
<feature type="domain" description="RRM" evidence="3">
    <location>
        <begin position="32"/>
        <end position="123"/>
    </location>
</feature>
<feature type="compositionally biased region" description="Basic and acidic residues" evidence="2">
    <location>
        <begin position="225"/>
        <end position="246"/>
    </location>
</feature>
<evidence type="ECO:0000256" key="2">
    <source>
        <dbReference type="SAM" id="MobiDB-lite"/>
    </source>
</evidence>
<dbReference type="Gene3D" id="3.30.70.330">
    <property type="match status" value="2"/>
</dbReference>
<feature type="region of interest" description="Disordered" evidence="2">
    <location>
        <begin position="212"/>
        <end position="361"/>
    </location>
</feature>
<dbReference type="RefSeq" id="XP_002181956.1">
    <property type="nucleotide sequence ID" value="XM_002181920.1"/>
</dbReference>
<dbReference type="GO" id="GO:0003723">
    <property type="term" value="F:RNA binding"/>
    <property type="evidence" value="ECO:0007669"/>
    <property type="project" value="UniProtKB-UniRule"/>
</dbReference>
<dbReference type="InterPro" id="IPR000504">
    <property type="entry name" value="RRM_dom"/>
</dbReference>
<dbReference type="SMART" id="SM00360">
    <property type="entry name" value="RRM"/>
    <property type="match status" value="1"/>
</dbReference>
<dbReference type="InParanoid" id="B7G4Q6"/>
<accession>B7G4Q6</accession>
<feature type="region of interest" description="Disordered" evidence="2">
    <location>
        <begin position="1"/>
        <end position="24"/>
    </location>
</feature>
<sequence>MASEGDIDTAASASGTTEDPDSGEVIGSAALRPVFLGNLVPNYSTDEVTTLFERPMLPAAAAEGAYRPIPVDRIDLKRGYCFVFLKDAATQADKEQAERFVSDINGMQIANVSNSLRAEFARGDGRVKRKEDERRKNIAPSETLFVVNFHEETTKKEDLQMLFEPFGELVRIDLKRNYAFVQFKTIAEATKAKETTNGGKLDQSVLTVEYVARERNMNGGGGGGMDRRDRDRRGRDYRDRYDDRRGPPNRGMPPPPYMDDRRGGYDRRGDRYDRPGYDRIDDRYRRERSPPGYRGRPRSRSRSPPRHYRSRSPPLRYDERYDDHRRRPPSPPPAADYRDRRGGAPSPDRDYRGDRDRGYRS</sequence>
<dbReference type="SUPFAM" id="SSF54928">
    <property type="entry name" value="RNA-binding domain, RBD"/>
    <property type="match status" value="1"/>
</dbReference>
<dbReference type="STRING" id="556484.B7G4Q6"/>
<evidence type="ECO:0000313" key="4">
    <source>
        <dbReference type="EMBL" id="EEC46496.1"/>
    </source>
</evidence>
<reference evidence="4 5" key="1">
    <citation type="journal article" date="2008" name="Nature">
        <title>The Phaeodactylum genome reveals the evolutionary history of diatom genomes.</title>
        <authorList>
            <person name="Bowler C."/>
            <person name="Allen A.E."/>
            <person name="Badger J.H."/>
            <person name="Grimwood J."/>
            <person name="Jabbari K."/>
            <person name="Kuo A."/>
            <person name="Maheswari U."/>
            <person name="Martens C."/>
            <person name="Maumus F."/>
            <person name="Otillar R.P."/>
            <person name="Rayko E."/>
            <person name="Salamov A."/>
            <person name="Vandepoele K."/>
            <person name="Beszteri B."/>
            <person name="Gruber A."/>
            <person name="Heijde M."/>
            <person name="Katinka M."/>
            <person name="Mock T."/>
            <person name="Valentin K."/>
            <person name="Verret F."/>
            <person name="Berges J.A."/>
            <person name="Brownlee C."/>
            <person name="Cadoret J.P."/>
            <person name="Chiovitti A."/>
            <person name="Choi C.J."/>
            <person name="Coesel S."/>
            <person name="De Martino A."/>
            <person name="Detter J.C."/>
            <person name="Durkin C."/>
            <person name="Falciatore A."/>
            <person name="Fournet J."/>
            <person name="Haruta M."/>
            <person name="Huysman M.J."/>
            <person name="Jenkins B.D."/>
            <person name="Jiroutova K."/>
            <person name="Jorgensen R.E."/>
            <person name="Joubert Y."/>
            <person name="Kaplan A."/>
            <person name="Kroger N."/>
            <person name="Kroth P.G."/>
            <person name="La Roche J."/>
            <person name="Lindquist E."/>
            <person name="Lommer M."/>
            <person name="Martin-Jezequel V."/>
            <person name="Lopez P.J."/>
            <person name="Lucas S."/>
            <person name="Mangogna M."/>
            <person name="McGinnis K."/>
            <person name="Medlin L.K."/>
            <person name="Montsant A."/>
            <person name="Oudot-Le Secq M.P."/>
            <person name="Napoli C."/>
            <person name="Obornik M."/>
            <person name="Parker M.S."/>
            <person name="Petit J.L."/>
            <person name="Porcel B.M."/>
            <person name="Poulsen N."/>
            <person name="Robison M."/>
            <person name="Rychlewski L."/>
            <person name="Rynearson T.A."/>
            <person name="Schmutz J."/>
            <person name="Shapiro H."/>
            <person name="Siaut M."/>
            <person name="Stanley M."/>
            <person name="Sussman M.R."/>
            <person name="Taylor A.R."/>
            <person name="Vardi A."/>
            <person name="von Dassow P."/>
            <person name="Vyverman W."/>
            <person name="Willis A."/>
            <person name="Wyrwicz L.S."/>
            <person name="Rokhsar D.S."/>
            <person name="Weissenbach J."/>
            <person name="Armbrust E.V."/>
            <person name="Green B.R."/>
            <person name="Van de Peer Y."/>
            <person name="Grigoriev I.V."/>
        </authorList>
    </citation>
    <scope>NUCLEOTIDE SEQUENCE [LARGE SCALE GENOMIC DNA]</scope>
    <source>
        <strain evidence="4 5">CCAP 1055/1</strain>
    </source>
</reference>
<dbReference type="InterPro" id="IPR035979">
    <property type="entry name" value="RBD_domain_sf"/>
</dbReference>
<evidence type="ECO:0000259" key="3">
    <source>
        <dbReference type="PROSITE" id="PS50102"/>
    </source>
</evidence>
<dbReference type="eggNOG" id="KOG0106">
    <property type="taxonomic scope" value="Eukaryota"/>
</dbReference>
<dbReference type="PaxDb" id="2850-Phatr47737"/>
<dbReference type="KEGG" id="pti:PHATRDRAFT_47737"/>
<dbReference type="FunFam" id="3.30.70.330:FF:001559">
    <property type="entry name" value="RNA-binding region RNP-1 domain-containing protein"/>
    <property type="match status" value="1"/>
</dbReference>
<dbReference type="EMBL" id="CM000616">
    <property type="protein sequence ID" value="EEC46496.1"/>
    <property type="molecule type" value="Genomic_DNA"/>
</dbReference>
<dbReference type="Pfam" id="PF00076">
    <property type="entry name" value="RRM_1"/>
    <property type="match status" value="1"/>
</dbReference>
<dbReference type="HOGENOM" id="CLU_768277_0_0_1"/>
<gene>
    <name evidence="4" type="ORF">PHATRDRAFT_47737</name>
</gene>
<keyword evidence="5" id="KW-1185">Reference proteome</keyword>
<dbReference type="OrthoDB" id="5970at2759"/>
<keyword evidence="1" id="KW-0694">RNA-binding</keyword>
<dbReference type="InterPro" id="IPR052600">
    <property type="entry name" value="Nuc_rcpt_coact/corep"/>
</dbReference>